<dbReference type="Proteomes" id="UP000677918">
    <property type="component" value="Unassembled WGS sequence"/>
</dbReference>
<feature type="compositionally biased region" description="Basic and acidic residues" evidence="1">
    <location>
        <begin position="305"/>
        <end position="323"/>
    </location>
</feature>
<evidence type="ECO:0000256" key="1">
    <source>
        <dbReference type="SAM" id="MobiDB-lite"/>
    </source>
</evidence>
<feature type="region of interest" description="Disordered" evidence="1">
    <location>
        <begin position="297"/>
        <end position="323"/>
    </location>
</feature>
<dbReference type="RefSeq" id="WP_213414090.1">
    <property type="nucleotide sequence ID" value="NZ_BOVK01000077.1"/>
</dbReference>
<protein>
    <submittedName>
        <fullName evidence="2">Uncharacterized protein</fullName>
    </submittedName>
</protein>
<name>A0A8J4H5F4_9BACL</name>
<evidence type="ECO:0000313" key="3">
    <source>
        <dbReference type="Proteomes" id="UP000677918"/>
    </source>
</evidence>
<comment type="caution">
    <text evidence="2">The sequence shown here is derived from an EMBL/GenBank/DDBJ whole genome shotgun (WGS) entry which is preliminary data.</text>
</comment>
<keyword evidence="3" id="KW-1185">Reference proteome</keyword>
<organism evidence="2 3">
    <name type="scientific">Xylanibacillus composti</name>
    <dbReference type="NCBI Taxonomy" id="1572762"/>
    <lineage>
        <taxon>Bacteria</taxon>
        <taxon>Bacillati</taxon>
        <taxon>Bacillota</taxon>
        <taxon>Bacilli</taxon>
        <taxon>Bacillales</taxon>
        <taxon>Paenibacillaceae</taxon>
        <taxon>Xylanibacillus</taxon>
    </lineage>
</organism>
<reference evidence="2" key="1">
    <citation type="submission" date="2021-04" db="EMBL/GenBank/DDBJ databases">
        <title>Draft genome sequence of Xylanibacillus composti strain K13.</title>
        <authorList>
            <person name="Uke A."/>
            <person name="Chhe C."/>
            <person name="Baramee S."/>
            <person name="Kosugi A."/>
        </authorList>
    </citation>
    <scope>NUCLEOTIDE SEQUENCE</scope>
    <source>
        <strain evidence="2">K13</strain>
    </source>
</reference>
<gene>
    <name evidence="2" type="ORF">XYCOK13_41170</name>
</gene>
<evidence type="ECO:0000313" key="2">
    <source>
        <dbReference type="EMBL" id="GIQ71293.1"/>
    </source>
</evidence>
<dbReference type="AlphaFoldDB" id="A0A8J4H5F4"/>
<sequence length="430" mass="50148">MANIRIRPDLRTACGEICDIVVNGKYAGTLSLVYRERERLSGSIQLDRDSLPYRTKQKVVRHVNEYVQSLMDALQTPECDVIVTYSRYDHVIASEHNVGVIEGFNSEPDFDVDVDLDTRFDDVDPNEREMLEMEDADYMYEMEDDDDTEYYAMEEDEENLDALAREMNELEGWSLRDRRRDADREETEEDAALFYELVIVKERKHSLDYHIYDWNRKLAAEAEMTIYSSDVAGEVHWKHEPTEEEIEAVTDLIVSDFDDREIDAFVIDMKYRGDSIELIELTHEALLDEEQPVYLSPEDAGSRNGYREARNAQRHQESRHRDSGFGALRVEAEEFSAVLSRDDEDTLTYDIYQQSQGGLPIGTATIDISRRNVSGFIEFRDMGNEDDREKIASVLMREIDKEREFDTFSLTMLYQNEPFEEVLFENEAVH</sequence>
<dbReference type="EMBL" id="BOVK01000077">
    <property type="protein sequence ID" value="GIQ71293.1"/>
    <property type="molecule type" value="Genomic_DNA"/>
</dbReference>
<accession>A0A8J4H5F4</accession>
<proteinExistence type="predicted"/>